<dbReference type="NCBIfam" id="TIGR03167">
    <property type="entry name" value="tRNA_sel_U_synt"/>
    <property type="match status" value="1"/>
</dbReference>
<dbReference type="InterPro" id="IPR001763">
    <property type="entry name" value="Rhodanese-like_dom"/>
</dbReference>
<dbReference type="Gene3D" id="3.40.250.10">
    <property type="entry name" value="Rhodanese-like domain"/>
    <property type="match status" value="1"/>
</dbReference>
<dbReference type="PANTHER" id="PTHR30401">
    <property type="entry name" value="TRNA 2-SELENOURIDINE SYNTHASE"/>
    <property type="match status" value="1"/>
</dbReference>
<dbReference type="GO" id="GO:0002098">
    <property type="term" value="P:tRNA wobble uridine modification"/>
    <property type="evidence" value="ECO:0007669"/>
    <property type="project" value="InterPro"/>
</dbReference>
<dbReference type="Pfam" id="PF00581">
    <property type="entry name" value="Rhodanese"/>
    <property type="match status" value="1"/>
</dbReference>
<gene>
    <name evidence="3" type="ORF">SAMN04488025_101177</name>
</gene>
<dbReference type="PANTHER" id="PTHR30401:SF0">
    <property type="entry name" value="TRNA 2-SELENOURIDINE SYNTHASE"/>
    <property type="match status" value="1"/>
</dbReference>
<accession>A0A1I2KIP9</accession>
<keyword evidence="4" id="KW-1185">Reference proteome</keyword>
<dbReference type="AlphaFoldDB" id="A0A1I2KIP9"/>
<keyword evidence="1" id="KW-0711">Selenium</keyword>
<feature type="domain" description="Rhodanese" evidence="2">
    <location>
        <begin position="12"/>
        <end position="129"/>
    </location>
</feature>
<evidence type="ECO:0000259" key="2">
    <source>
        <dbReference type="PROSITE" id="PS50206"/>
    </source>
</evidence>
<proteinExistence type="predicted"/>
<dbReference type="SMART" id="SM00450">
    <property type="entry name" value="RHOD"/>
    <property type="match status" value="1"/>
</dbReference>
<dbReference type="NCBIfam" id="NF008750">
    <property type="entry name" value="PRK11784.1-2"/>
    <property type="match status" value="1"/>
</dbReference>
<dbReference type="InterPro" id="IPR027417">
    <property type="entry name" value="P-loop_NTPase"/>
</dbReference>
<dbReference type="GO" id="GO:0043828">
    <property type="term" value="F:tRNA 2-selenouridine synthase activity"/>
    <property type="evidence" value="ECO:0007669"/>
    <property type="project" value="InterPro"/>
</dbReference>
<dbReference type="NCBIfam" id="NF008752">
    <property type="entry name" value="PRK11784.1-4"/>
    <property type="match status" value="1"/>
</dbReference>
<evidence type="ECO:0000313" key="3">
    <source>
        <dbReference type="EMBL" id="SFF64826.1"/>
    </source>
</evidence>
<organism evidence="3 4">
    <name type="scientific">Planifilum fulgidum</name>
    <dbReference type="NCBI Taxonomy" id="201973"/>
    <lineage>
        <taxon>Bacteria</taxon>
        <taxon>Bacillati</taxon>
        <taxon>Bacillota</taxon>
        <taxon>Bacilli</taxon>
        <taxon>Bacillales</taxon>
        <taxon>Thermoactinomycetaceae</taxon>
        <taxon>Planifilum</taxon>
    </lineage>
</organism>
<evidence type="ECO:0000256" key="1">
    <source>
        <dbReference type="ARBA" id="ARBA00023266"/>
    </source>
</evidence>
<sequence>MIREISVEEALNNPRLRWVDVRSPGEFAEATVPWAVNVPLFDDEERARVGTCYKQQGREKAIQLGVRIVSPKIPSLLEQVEEATQGGEPLIFCWRGGMRSKAVATFLDLADRPVYRLAGGYRAYRQYVVSRLESYDLRARLIVLHGLTGVGKTDILKRLSREGVPVLDLEEMAGHRGSAFGTLGEIRPRNQKMFDSLLFHTLERFKDEPYLFMEAESKRIGRVLMPDFLEEAKTAGIPVIVEASFDVRVSRILETYLRGETDPDRLQQQVAGAVSRIERRLPPDVRKELALRIGERDWRRVVEILLEKYYDPRYLYSQEKVEGEAIHLNADDLEAAVEACKEIWNRLRRRTATDIPV</sequence>
<dbReference type="STRING" id="201973.SAMN04488025_101177"/>
<dbReference type="RefSeq" id="WP_092035429.1">
    <property type="nucleotide sequence ID" value="NZ_FOOK01000001.1"/>
</dbReference>
<evidence type="ECO:0000313" key="4">
    <source>
        <dbReference type="Proteomes" id="UP000198661"/>
    </source>
</evidence>
<dbReference type="InterPro" id="IPR017582">
    <property type="entry name" value="SelU"/>
</dbReference>
<dbReference type="SUPFAM" id="SSF52821">
    <property type="entry name" value="Rhodanese/Cell cycle control phosphatase"/>
    <property type="match status" value="1"/>
</dbReference>
<dbReference type="InterPro" id="IPR036873">
    <property type="entry name" value="Rhodanese-like_dom_sf"/>
</dbReference>
<protein>
    <submittedName>
        <fullName evidence="3">tRNA 2-selenouridine synthase</fullName>
    </submittedName>
</protein>
<dbReference type="PROSITE" id="PS50206">
    <property type="entry name" value="RHODANESE_3"/>
    <property type="match status" value="1"/>
</dbReference>
<dbReference type="OrthoDB" id="9808735at2"/>
<dbReference type="EMBL" id="FOOK01000001">
    <property type="protein sequence ID" value="SFF64826.1"/>
    <property type="molecule type" value="Genomic_DNA"/>
</dbReference>
<dbReference type="SUPFAM" id="SSF52540">
    <property type="entry name" value="P-loop containing nucleoside triphosphate hydrolases"/>
    <property type="match status" value="1"/>
</dbReference>
<name>A0A1I2KIP9_9BACL</name>
<dbReference type="Pfam" id="PF26341">
    <property type="entry name" value="AAA_SelU"/>
    <property type="match status" value="1"/>
</dbReference>
<dbReference type="InterPro" id="IPR058840">
    <property type="entry name" value="AAA_SelU"/>
</dbReference>
<dbReference type="Proteomes" id="UP000198661">
    <property type="component" value="Unassembled WGS sequence"/>
</dbReference>
<dbReference type="Gene3D" id="3.40.50.300">
    <property type="entry name" value="P-loop containing nucleotide triphosphate hydrolases"/>
    <property type="match status" value="1"/>
</dbReference>
<reference evidence="3 4" key="1">
    <citation type="submission" date="2016-10" db="EMBL/GenBank/DDBJ databases">
        <authorList>
            <person name="de Groot N.N."/>
        </authorList>
    </citation>
    <scope>NUCLEOTIDE SEQUENCE [LARGE SCALE GENOMIC DNA]</scope>
    <source>
        <strain evidence="3 4">DSM 44945</strain>
    </source>
</reference>